<feature type="transmembrane region" description="Helical" evidence="6">
    <location>
        <begin position="101"/>
        <end position="122"/>
    </location>
</feature>
<evidence type="ECO:0000313" key="8">
    <source>
        <dbReference type="EMBL" id="KAF2280354.1"/>
    </source>
</evidence>
<name>A0A6A6JVV5_WESOR</name>
<keyword evidence="2 6" id="KW-0812">Transmembrane</keyword>
<feature type="transmembrane region" description="Helical" evidence="6">
    <location>
        <begin position="177"/>
        <end position="199"/>
    </location>
</feature>
<dbReference type="GO" id="GO:0016020">
    <property type="term" value="C:membrane"/>
    <property type="evidence" value="ECO:0007669"/>
    <property type="project" value="UniProtKB-SubCell"/>
</dbReference>
<keyword evidence="4 6" id="KW-0472">Membrane</keyword>
<evidence type="ECO:0000256" key="1">
    <source>
        <dbReference type="ARBA" id="ARBA00004141"/>
    </source>
</evidence>
<evidence type="ECO:0000256" key="5">
    <source>
        <dbReference type="ARBA" id="ARBA00038359"/>
    </source>
</evidence>
<dbReference type="OrthoDB" id="10017208at2759"/>
<evidence type="ECO:0000256" key="3">
    <source>
        <dbReference type="ARBA" id="ARBA00022989"/>
    </source>
</evidence>
<reference evidence="8" key="1">
    <citation type="journal article" date="2020" name="Stud. Mycol.">
        <title>101 Dothideomycetes genomes: a test case for predicting lifestyles and emergence of pathogens.</title>
        <authorList>
            <person name="Haridas S."/>
            <person name="Albert R."/>
            <person name="Binder M."/>
            <person name="Bloem J."/>
            <person name="Labutti K."/>
            <person name="Salamov A."/>
            <person name="Andreopoulos B."/>
            <person name="Baker S."/>
            <person name="Barry K."/>
            <person name="Bills G."/>
            <person name="Bluhm B."/>
            <person name="Cannon C."/>
            <person name="Castanera R."/>
            <person name="Culley D."/>
            <person name="Daum C."/>
            <person name="Ezra D."/>
            <person name="Gonzalez J."/>
            <person name="Henrissat B."/>
            <person name="Kuo A."/>
            <person name="Liang C."/>
            <person name="Lipzen A."/>
            <person name="Lutzoni F."/>
            <person name="Magnuson J."/>
            <person name="Mondo S."/>
            <person name="Nolan M."/>
            <person name="Ohm R."/>
            <person name="Pangilinan J."/>
            <person name="Park H.-J."/>
            <person name="Ramirez L."/>
            <person name="Alfaro M."/>
            <person name="Sun H."/>
            <person name="Tritt A."/>
            <person name="Yoshinaga Y."/>
            <person name="Zwiers L.-H."/>
            <person name="Turgeon B."/>
            <person name="Goodwin S."/>
            <person name="Spatafora J."/>
            <person name="Crous P."/>
            <person name="Grigoriev I."/>
        </authorList>
    </citation>
    <scope>NUCLEOTIDE SEQUENCE</scope>
    <source>
        <strain evidence="8">CBS 379.55</strain>
    </source>
</reference>
<evidence type="ECO:0000256" key="2">
    <source>
        <dbReference type="ARBA" id="ARBA00022692"/>
    </source>
</evidence>
<dbReference type="RefSeq" id="XP_033657892.1">
    <property type="nucleotide sequence ID" value="XM_033801977.1"/>
</dbReference>
<feature type="domain" description="Rhodopsin" evidence="7">
    <location>
        <begin position="71"/>
        <end position="243"/>
    </location>
</feature>
<dbReference type="Proteomes" id="UP000800097">
    <property type="component" value="Unassembled WGS sequence"/>
</dbReference>
<dbReference type="Pfam" id="PF20684">
    <property type="entry name" value="Fung_rhodopsin"/>
    <property type="match status" value="1"/>
</dbReference>
<proteinExistence type="inferred from homology"/>
<evidence type="ECO:0000256" key="6">
    <source>
        <dbReference type="SAM" id="Phobius"/>
    </source>
</evidence>
<dbReference type="GeneID" id="54555152"/>
<dbReference type="EMBL" id="ML986485">
    <property type="protein sequence ID" value="KAF2280354.1"/>
    <property type="molecule type" value="Genomic_DNA"/>
</dbReference>
<dbReference type="PANTHER" id="PTHR33048:SF134">
    <property type="entry name" value="INTEGRAL MEMBRANE PROTEIN"/>
    <property type="match status" value="1"/>
</dbReference>
<organism evidence="8 9">
    <name type="scientific">Westerdykella ornata</name>
    <dbReference type="NCBI Taxonomy" id="318751"/>
    <lineage>
        <taxon>Eukaryota</taxon>
        <taxon>Fungi</taxon>
        <taxon>Dikarya</taxon>
        <taxon>Ascomycota</taxon>
        <taxon>Pezizomycotina</taxon>
        <taxon>Dothideomycetes</taxon>
        <taxon>Pleosporomycetidae</taxon>
        <taxon>Pleosporales</taxon>
        <taxon>Sporormiaceae</taxon>
        <taxon>Westerdykella</taxon>
    </lineage>
</organism>
<dbReference type="InterPro" id="IPR052337">
    <property type="entry name" value="SAT4-like"/>
</dbReference>
<sequence>MASEFGKLPELKSIRIHTPEQRSLLGVPFALTISALLTTILRLYSRKLKKKNFRTDDWFCSLTMLQATTVLLWIISISALQISILTFYLSTFGVYKTLRRICYGMIAVVVAWWIATTCSYLFSCNPARKLWNPFIPGKCEICVALCSSVFAVHIALDIAILVIPIHRTWKLQMSRSSKALVTFLLLLGLFATMCAAIRLQCLFKILPGTPDKTDYWRAVLLQSCEIPVGIICTCVPTLRPVAKQIARSKFATGFLSLFPASARTKEPISNEYRPDTRYKPSPSVEAKPYSRSISSEITGVNNLSSEAIV</sequence>
<dbReference type="PANTHER" id="PTHR33048">
    <property type="entry name" value="PTH11-LIKE INTEGRAL MEMBRANE PROTEIN (AFU_ORTHOLOGUE AFUA_5G11245)"/>
    <property type="match status" value="1"/>
</dbReference>
<protein>
    <recommendedName>
        <fullName evidence="7">Rhodopsin domain-containing protein</fullName>
    </recommendedName>
</protein>
<comment type="similarity">
    <text evidence="5">Belongs to the SAT4 family.</text>
</comment>
<feature type="transmembrane region" description="Helical" evidence="6">
    <location>
        <begin position="64"/>
        <end position="89"/>
    </location>
</feature>
<feature type="transmembrane region" description="Helical" evidence="6">
    <location>
        <begin position="142"/>
        <end position="165"/>
    </location>
</feature>
<evidence type="ECO:0000313" key="9">
    <source>
        <dbReference type="Proteomes" id="UP000800097"/>
    </source>
</evidence>
<accession>A0A6A6JVV5</accession>
<keyword evidence="9" id="KW-1185">Reference proteome</keyword>
<evidence type="ECO:0000259" key="7">
    <source>
        <dbReference type="Pfam" id="PF20684"/>
    </source>
</evidence>
<dbReference type="InterPro" id="IPR049326">
    <property type="entry name" value="Rhodopsin_dom_fungi"/>
</dbReference>
<comment type="subcellular location">
    <subcellularLocation>
        <location evidence="1">Membrane</location>
        <topology evidence="1">Multi-pass membrane protein</topology>
    </subcellularLocation>
</comment>
<dbReference type="AlphaFoldDB" id="A0A6A6JVV5"/>
<gene>
    <name evidence="8" type="ORF">EI97DRAFT_478241</name>
</gene>
<evidence type="ECO:0000256" key="4">
    <source>
        <dbReference type="ARBA" id="ARBA00023136"/>
    </source>
</evidence>
<feature type="transmembrane region" description="Helical" evidence="6">
    <location>
        <begin position="24"/>
        <end position="44"/>
    </location>
</feature>
<keyword evidence="3 6" id="KW-1133">Transmembrane helix</keyword>